<accession>H3NQ72</accession>
<evidence type="ECO:0008006" key="3">
    <source>
        <dbReference type="Google" id="ProtNLM"/>
    </source>
</evidence>
<evidence type="ECO:0000313" key="1">
    <source>
        <dbReference type="EMBL" id="EHR32552.1"/>
    </source>
</evidence>
<dbReference type="AlphaFoldDB" id="H3NQ72"/>
<name>H3NQ72_9FIRM</name>
<reference evidence="1 2" key="1">
    <citation type="submission" date="2012-01" db="EMBL/GenBank/DDBJ databases">
        <title>The Genome Sequence of Helcococcus kunzii ATCC 51366.</title>
        <authorList>
            <consortium name="The Broad Institute Genome Sequencing Platform"/>
            <person name="Earl A."/>
            <person name="Ward D."/>
            <person name="Feldgarden M."/>
            <person name="Gevers D."/>
            <person name="Huys G."/>
            <person name="Young S.K."/>
            <person name="Zeng Q."/>
            <person name="Gargeya S."/>
            <person name="Fitzgerald M."/>
            <person name="Haas B."/>
            <person name="Abouelleil A."/>
            <person name="Alvarado L."/>
            <person name="Arachchi H.M."/>
            <person name="Berlin A."/>
            <person name="Chapman S.B."/>
            <person name="Gearin G."/>
            <person name="Goldberg J."/>
            <person name="Griggs A."/>
            <person name="Gujja S."/>
            <person name="Hansen M."/>
            <person name="Heiman D."/>
            <person name="Howarth C."/>
            <person name="Larimer J."/>
            <person name="Lui A."/>
            <person name="MacDonald P.J.P."/>
            <person name="McCowen C."/>
            <person name="Montmayeur A."/>
            <person name="Murphy C."/>
            <person name="Neiman D."/>
            <person name="Pearson M."/>
            <person name="Priest M."/>
            <person name="Roberts A."/>
            <person name="Saif S."/>
            <person name="Shea T."/>
            <person name="Sisk P."/>
            <person name="Stolte C."/>
            <person name="Sykes S."/>
            <person name="Wortman J."/>
            <person name="Nusbaum C."/>
            <person name="Birren B."/>
        </authorList>
    </citation>
    <scope>NUCLEOTIDE SEQUENCE [LARGE SCALE GENOMIC DNA]</scope>
    <source>
        <strain evidence="1 2">ATCC 51366</strain>
    </source>
</reference>
<organism evidence="1 2">
    <name type="scientific">Helcococcus kunzii ATCC 51366</name>
    <dbReference type="NCBI Taxonomy" id="883114"/>
    <lineage>
        <taxon>Bacteria</taxon>
        <taxon>Bacillati</taxon>
        <taxon>Bacillota</taxon>
        <taxon>Tissierellia</taxon>
        <taxon>Tissierellales</taxon>
        <taxon>Peptoniphilaceae</taxon>
        <taxon>Helcococcus</taxon>
    </lineage>
</organism>
<gene>
    <name evidence="1" type="ORF">HMPREF9709_01483</name>
</gene>
<dbReference type="HOGENOM" id="CLU_174895_0_0_9"/>
<proteinExistence type="predicted"/>
<dbReference type="RefSeq" id="WP_005398998.1">
    <property type="nucleotide sequence ID" value="NZ_JH601088.1"/>
</dbReference>
<dbReference type="EMBL" id="AGEI01000028">
    <property type="protein sequence ID" value="EHR32552.1"/>
    <property type="molecule type" value="Genomic_DNA"/>
</dbReference>
<dbReference type="Proteomes" id="UP000004191">
    <property type="component" value="Unassembled WGS sequence"/>
</dbReference>
<comment type="caution">
    <text evidence="1">The sequence shown here is derived from an EMBL/GenBank/DDBJ whole genome shotgun (WGS) entry which is preliminary data.</text>
</comment>
<dbReference type="eggNOG" id="ENOG5032ZBQ">
    <property type="taxonomic scope" value="Bacteria"/>
</dbReference>
<protein>
    <recommendedName>
        <fullName evidence="3">Multidrug transporter</fullName>
    </recommendedName>
</protein>
<keyword evidence="2" id="KW-1185">Reference proteome</keyword>
<sequence>MYKPLESDWRLFKKKIIGWQERYMERLLDEYANCLDRDLPVSTKFWALEKRINSDKKKPGVRLMLSRSNMVFDIARLINDGAISIEEISDFSEELKETINFFHEIE</sequence>
<evidence type="ECO:0000313" key="2">
    <source>
        <dbReference type="Proteomes" id="UP000004191"/>
    </source>
</evidence>
<dbReference type="STRING" id="883114.HMPREF9709_01483"/>
<dbReference type="GeneID" id="96999435"/>